<protein>
    <submittedName>
        <fullName evidence="2">Antibiotic biosynthesis monooxygenase</fullName>
    </submittedName>
</protein>
<evidence type="ECO:0000313" key="3">
    <source>
        <dbReference type="Proteomes" id="UP000825933"/>
    </source>
</evidence>
<dbReference type="GO" id="GO:0004497">
    <property type="term" value="F:monooxygenase activity"/>
    <property type="evidence" value="ECO:0007669"/>
    <property type="project" value="UniProtKB-KW"/>
</dbReference>
<dbReference type="Gene3D" id="3.30.70.100">
    <property type="match status" value="1"/>
</dbReference>
<feature type="domain" description="ABM" evidence="1">
    <location>
        <begin position="24"/>
        <end position="71"/>
    </location>
</feature>
<dbReference type="SUPFAM" id="SSF54909">
    <property type="entry name" value="Dimeric alpha+beta barrel"/>
    <property type="match status" value="1"/>
</dbReference>
<comment type="caution">
    <text evidence="2">The sequence shown here is derived from an EMBL/GenBank/DDBJ whole genome shotgun (WGS) entry which is preliminary data.</text>
</comment>
<dbReference type="Proteomes" id="UP000825933">
    <property type="component" value="Unassembled WGS sequence"/>
</dbReference>
<accession>A0A8T5UPG8</accession>
<dbReference type="RefSeq" id="WP_048190207.1">
    <property type="nucleotide sequence ID" value="NZ_JAIOUQ010000007.1"/>
</dbReference>
<dbReference type="InterPro" id="IPR011008">
    <property type="entry name" value="Dimeric_a/b-barrel"/>
</dbReference>
<evidence type="ECO:0000259" key="1">
    <source>
        <dbReference type="Pfam" id="PF03992"/>
    </source>
</evidence>
<keyword evidence="3" id="KW-1185">Reference proteome</keyword>
<organism evidence="2 3">
    <name type="scientific">Methanobacterium spitsbergense</name>
    <dbReference type="NCBI Taxonomy" id="2874285"/>
    <lineage>
        <taxon>Archaea</taxon>
        <taxon>Methanobacteriati</taxon>
        <taxon>Methanobacteriota</taxon>
        <taxon>Methanomada group</taxon>
        <taxon>Methanobacteria</taxon>
        <taxon>Methanobacteriales</taxon>
        <taxon>Methanobacteriaceae</taxon>
        <taxon>Methanobacterium</taxon>
    </lineage>
</organism>
<keyword evidence="2" id="KW-0503">Monooxygenase</keyword>
<sequence length="94" mass="10745">MTFVLVIHRVEDYTKWKPVYDEDGATRKAKGSKGASVLRNTKDPNHLVVITEWENLEKAKDFTESDDLKNTMLKAGVVGKPAVFYLEEIEKTPY</sequence>
<reference evidence="3" key="1">
    <citation type="journal article" date="2022" name="Microbiol. Resour. Announc.">
        <title>Draft Genome Sequence of a Methanogenic Archaeon from West Spitsbergen Permafrost.</title>
        <authorList>
            <person name="Trubitsyn V."/>
            <person name="Rivkina E."/>
            <person name="Shcherbakova V."/>
        </authorList>
    </citation>
    <scope>NUCLEOTIDE SEQUENCE [LARGE SCALE GENOMIC DNA]</scope>
    <source>
        <strain evidence="3">VT</strain>
    </source>
</reference>
<gene>
    <name evidence="2" type="ORF">K8N75_07555</name>
</gene>
<evidence type="ECO:0000313" key="2">
    <source>
        <dbReference type="EMBL" id="MBZ2165892.1"/>
    </source>
</evidence>
<name>A0A8T5UPG8_9EURY</name>
<dbReference type="AlphaFoldDB" id="A0A8T5UPG8"/>
<keyword evidence="2" id="KW-0560">Oxidoreductase</keyword>
<dbReference type="EMBL" id="JAIOUQ010000007">
    <property type="protein sequence ID" value="MBZ2165892.1"/>
    <property type="molecule type" value="Genomic_DNA"/>
</dbReference>
<dbReference type="Pfam" id="PF03992">
    <property type="entry name" value="ABM"/>
    <property type="match status" value="1"/>
</dbReference>
<dbReference type="InterPro" id="IPR007138">
    <property type="entry name" value="ABM_dom"/>
</dbReference>
<proteinExistence type="predicted"/>